<organism evidence="2 3">
    <name type="scientific">Kineococcus rhizosphaerae</name>
    <dbReference type="NCBI Taxonomy" id="559628"/>
    <lineage>
        <taxon>Bacteria</taxon>
        <taxon>Bacillati</taxon>
        <taxon>Actinomycetota</taxon>
        <taxon>Actinomycetes</taxon>
        <taxon>Kineosporiales</taxon>
        <taxon>Kineosporiaceae</taxon>
        <taxon>Kineococcus</taxon>
    </lineage>
</organism>
<feature type="compositionally biased region" description="Basic and acidic residues" evidence="1">
    <location>
        <begin position="91"/>
        <end position="109"/>
    </location>
</feature>
<dbReference type="AlphaFoldDB" id="A0A2T0QLP2"/>
<feature type="region of interest" description="Disordered" evidence="1">
    <location>
        <begin position="91"/>
        <end position="129"/>
    </location>
</feature>
<evidence type="ECO:0000256" key="1">
    <source>
        <dbReference type="SAM" id="MobiDB-lite"/>
    </source>
</evidence>
<sequence length="129" mass="14805">MTWTRLDDNLIATLFVQGLPERAFTTYVEVLAYGNRYLTDGEFPRRALALLLYSREEADERLKLLVEAGLLDETPDGWQVVGWADKAHQEKATTVENRRKANAETTERSRLHRTGNHSKCLPRSRCRTG</sequence>
<dbReference type="EMBL" id="PVZF01000039">
    <property type="protein sequence ID" value="PRY05398.1"/>
    <property type="molecule type" value="Genomic_DNA"/>
</dbReference>
<dbReference type="RefSeq" id="WP_106215739.1">
    <property type="nucleotide sequence ID" value="NZ_PVZF01000039.1"/>
</dbReference>
<evidence type="ECO:0000313" key="2">
    <source>
        <dbReference type="EMBL" id="PRY05398.1"/>
    </source>
</evidence>
<reference evidence="2 3" key="1">
    <citation type="submission" date="2018-03" db="EMBL/GenBank/DDBJ databases">
        <title>Genomic Encyclopedia of Archaeal and Bacterial Type Strains, Phase II (KMG-II): from individual species to whole genera.</title>
        <authorList>
            <person name="Goeker M."/>
        </authorList>
    </citation>
    <scope>NUCLEOTIDE SEQUENCE [LARGE SCALE GENOMIC DNA]</scope>
    <source>
        <strain evidence="2 3">DSM 19711</strain>
    </source>
</reference>
<gene>
    <name evidence="2" type="ORF">CLV37_13910</name>
</gene>
<protein>
    <submittedName>
        <fullName evidence="2">Uncharacterized protein</fullName>
    </submittedName>
</protein>
<evidence type="ECO:0000313" key="3">
    <source>
        <dbReference type="Proteomes" id="UP000238083"/>
    </source>
</evidence>
<keyword evidence="3" id="KW-1185">Reference proteome</keyword>
<dbReference type="OrthoDB" id="3383452at2"/>
<accession>A0A2T0QLP2</accession>
<name>A0A2T0QLP2_9ACTN</name>
<comment type="caution">
    <text evidence="2">The sequence shown here is derived from an EMBL/GenBank/DDBJ whole genome shotgun (WGS) entry which is preliminary data.</text>
</comment>
<proteinExistence type="predicted"/>
<dbReference type="Proteomes" id="UP000238083">
    <property type="component" value="Unassembled WGS sequence"/>
</dbReference>
<feature type="compositionally biased region" description="Basic residues" evidence="1">
    <location>
        <begin position="110"/>
        <end position="129"/>
    </location>
</feature>